<dbReference type="InterPro" id="IPR011050">
    <property type="entry name" value="Pectin_lyase_fold/virulence"/>
</dbReference>
<dbReference type="EC" id="3.1.1.11" evidence="3"/>
<dbReference type="SUPFAM" id="SSF51126">
    <property type="entry name" value="Pectin lyase-like"/>
    <property type="match status" value="1"/>
</dbReference>
<evidence type="ECO:0000313" key="8">
    <source>
        <dbReference type="EMBL" id="KAG0562475.1"/>
    </source>
</evidence>
<dbReference type="GO" id="GO:0045490">
    <property type="term" value="P:pectin catabolic process"/>
    <property type="evidence" value="ECO:0007669"/>
    <property type="project" value="TreeGrafter"/>
</dbReference>
<dbReference type="Proteomes" id="UP000822688">
    <property type="component" value="Chromosome 9"/>
</dbReference>
<dbReference type="Pfam" id="PF01095">
    <property type="entry name" value="Pectinesterase"/>
    <property type="match status" value="1"/>
</dbReference>
<evidence type="ECO:0000313" key="9">
    <source>
        <dbReference type="Proteomes" id="UP000822688"/>
    </source>
</evidence>
<comment type="pathway">
    <text evidence="1">Glycan metabolism; pectin degradation; 2-dehydro-3-deoxy-D-gluconate from pectin: step 1/5.</text>
</comment>
<comment type="caution">
    <text evidence="8">The sequence shown here is derived from an EMBL/GenBank/DDBJ whole genome shotgun (WGS) entry which is preliminary data.</text>
</comment>
<dbReference type="InterPro" id="IPR000070">
    <property type="entry name" value="Pectinesterase_cat"/>
</dbReference>
<keyword evidence="6" id="KW-0732">Signal</keyword>
<evidence type="ECO:0000256" key="1">
    <source>
        <dbReference type="ARBA" id="ARBA00005184"/>
    </source>
</evidence>
<dbReference type="PANTHER" id="PTHR31321">
    <property type="entry name" value="ACYL-COA THIOESTER HYDROLASE YBHC-RELATED"/>
    <property type="match status" value="1"/>
</dbReference>
<organism evidence="8 9">
    <name type="scientific">Ceratodon purpureus</name>
    <name type="common">Fire moss</name>
    <name type="synonym">Dicranum purpureum</name>
    <dbReference type="NCBI Taxonomy" id="3225"/>
    <lineage>
        <taxon>Eukaryota</taxon>
        <taxon>Viridiplantae</taxon>
        <taxon>Streptophyta</taxon>
        <taxon>Embryophyta</taxon>
        <taxon>Bryophyta</taxon>
        <taxon>Bryophytina</taxon>
        <taxon>Bryopsida</taxon>
        <taxon>Dicranidae</taxon>
        <taxon>Pseudoditrichales</taxon>
        <taxon>Ditrichaceae</taxon>
        <taxon>Ceratodon</taxon>
    </lineage>
</organism>
<evidence type="ECO:0000256" key="6">
    <source>
        <dbReference type="SAM" id="SignalP"/>
    </source>
</evidence>
<protein>
    <recommendedName>
        <fullName evidence="3">pectinesterase</fullName>
        <ecNumber evidence="3">3.1.1.11</ecNumber>
    </recommendedName>
</protein>
<gene>
    <name evidence="8" type="ORF">KC19_9G149500</name>
</gene>
<evidence type="ECO:0000256" key="4">
    <source>
        <dbReference type="ARBA" id="ARBA00022801"/>
    </source>
</evidence>
<name>A0A8T0GVM9_CERPU</name>
<dbReference type="GO" id="GO:0042545">
    <property type="term" value="P:cell wall modification"/>
    <property type="evidence" value="ECO:0007669"/>
    <property type="project" value="InterPro"/>
</dbReference>
<accession>A0A8T0GVM9</accession>
<evidence type="ECO:0000256" key="2">
    <source>
        <dbReference type="ARBA" id="ARBA00008891"/>
    </source>
</evidence>
<evidence type="ECO:0000259" key="7">
    <source>
        <dbReference type="Pfam" id="PF01095"/>
    </source>
</evidence>
<dbReference type="AlphaFoldDB" id="A0A8T0GVM9"/>
<dbReference type="GO" id="GO:0030599">
    <property type="term" value="F:pectinesterase activity"/>
    <property type="evidence" value="ECO:0007669"/>
    <property type="project" value="UniProtKB-EC"/>
</dbReference>
<reference evidence="8" key="1">
    <citation type="submission" date="2020-06" db="EMBL/GenBank/DDBJ databases">
        <title>WGS assembly of Ceratodon purpureus strain R40.</title>
        <authorList>
            <person name="Carey S.B."/>
            <person name="Jenkins J."/>
            <person name="Shu S."/>
            <person name="Lovell J.T."/>
            <person name="Sreedasyam A."/>
            <person name="Maumus F."/>
            <person name="Tiley G.P."/>
            <person name="Fernandez-Pozo N."/>
            <person name="Barry K."/>
            <person name="Chen C."/>
            <person name="Wang M."/>
            <person name="Lipzen A."/>
            <person name="Daum C."/>
            <person name="Saski C.A."/>
            <person name="Payton A.C."/>
            <person name="Mcbreen J.C."/>
            <person name="Conrad R.E."/>
            <person name="Kollar L.M."/>
            <person name="Olsson S."/>
            <person name="Huttunen S."/>
            <person name="Landis J.B."/>
            <person name="Wickett N.J."/>
            <person name="Johnson M.G."/>
            <person name="Rensing S.A."/>
            <person name="Grimwood J."/>
            <person name="Schmutz J."/>
            <person name="Mcdaniel S.F."/>
        </authorList>
    </citation>
    <scope>NUCLEOTIDE SEQUENCE</scope>
    <source>
        <strain evidence="8">R40</strain>
    </source>
</reference>
<evidence type="ECO:0000256" key="3">
    <source>
        <dbReference type="ARBA" id="ARBA00013229"/>
    </source>
</evidence>
<feature type="domain" description="Pectinesterase catalytic" evidence="7">
    <location>
        <begin position="73"/>
        <end position="310"/>
    </location>
</feature>
<keyword evidence="9" id="KW-1185">Reference proteome</keyword>
<proteinExistence type="inferred from homology"/>
<dbReference type="Gene3D" id="2.160.20.10">
    <property type="entry name" value="Single-stranded right-handed beta-helix, Pectin lyase-like"/>
    <property type="match status" value="1"/>
</dbReference>
<feature type="signal peptide" evidence="6">
    <location>
        <begin position="1"/>
        <end position="22"/>
    </location>
</feature>
<comment type="similarity">
    <text evidence="2">Belongs to the pectinesterase family.</text>
</comment>
<keyword evidence="4" id="KW-0378">Hydrolase</keyword>
<dbReference type="PANTHER" id="PTHR31321:SF112">
    <property type="entry name" value="PECTINESTERASE"/>
    <property type="match status" value="1"/>
</dbReference>
<dbReference type="EMBL" id="CM026430">
    <property type="protein sequence ID" value="KAG0562475.1"/>
    <property type="molecule type" value="Genomic_DNA"/>
</dbReference>
<sequence>MDFWIVFLALILVVVSLVVVEGTHEGEGGGGDGFMKWVGRVGERHELKRKGGVVADMTWLDWKSKQVTSKSYIVVDQNGGGDFRTITEAVDSIQRDMFRPYRITVQINSGFYREKVIIPKNKPMITLLGVGGPIVDWNDTAFVTQNSTLDSATVGISGNNFMARNITFQNSAPGPPVGAVRRQAVALRVTSDIAAFYECAFLGYQDTLYDHRGRHYFKNCFIQGNIDFIFGDGLSIYKECTINVVSDGSGSVTAQKRQRTDENTGFSFVQCSVVGSGHVYLGRAWGPYSRVVFSFTYMADVVDTRGWMDWGIPERQQ</sequence>
<dbReference type="InterPro" id="IPR012334">
    <property type="entry name" value="Pectin_lyas_fold"/>
</dbReference>
<feature type="chain" id="PRO_5035870693" description="pectinesterase" evidence="6">
    <location>
        <begin position="23"/>
        <end position="317"/>
    </location>
</feature>
<keyword evidence="5" id="KW-0063">Aspartyl esterase</keyword>
<evidence type="ECO:0000256" key="5">
    <source>
        <dbReference type="ARBA" id="ARBA00023085"/>
    </source>
</evidence>